<gene>
    <name evidence="1" type="ORF">DKT69_04920</name>
</gene>
<dbReference type="EMBL" id="QGKS01000110">
    <property type="protein sequence ID" value="PWR16602.1"/>
    <property type="molecule type" value="Genomic_DNA"/>
</dbReference>
<comment type="caution">
    <text evidence="1">The sequence shown here is derived from an EMBL/GenBank/DDBJ whole genome shotgun (WGS) entry which is preliminary data.</text>
</comment>
<proteinExistence type="predicted"/>
<dbReference type="OrthoDB" id="3867913at2"/>
<sequence length="83" mass="8882">MVIGAWLAAQLLVPAAGTHRAIAVDGKTSRGSWTGDTIARHVFAAAEPGHRCRAGQYRRRGKTNEVTRFAPLLDQLGDLGMLA</sequence>
<evidence type="ECO:0000313" key="2">
    <source>
        <dbReference type="Proteomes" id="UP000246050"/>
    </source>
</evidence>
<accession>A0A317DQH6</accession>
<evidence type="ECO:0000313" key="1">
    <source>
        <dbReference type="EMBL" id="PWR16602.1"/>
    </source>
</evidence>
<dbReference type="AlphaFoldDB" id="A0A317DQH6"/>
<reference evidence="1 2" key="1">
    <citation type="submission" date="2018-05" db="EMBL/GenBank/DDBJ databases">
        <title>Micromonosporas from Atacama Desert.</title>
        <authorList>
            <person name="Carro L."/>
            <person name="Golinska P."/>
            <person name="Klenk H.-P."/>
            <person name="Goodfellow M."/>
        </authorList>
    </citation>
    <scope>NUCLEOTIDE SEQUENCE [LARGE SCALE GENOMIC DNA]</scope>
    <source>
        <strain evidence="1 2">4G51</strain>
    </source>
</reference>
<protein>
    <recommendedName>
        <fullName evidence="3">ISAs1 family transposase</fullName>
    </recommendedName>
</protein>
<name>A0A317DQH6_9ACTN</name>
<organism evidence="1 2">
    <name type="scientific">Micromonospora sicca</name>
    <dbReference type="NCBI Taxonomy" id="2202420"/>
    <lineage>
        <taxon>Bacteria</taxon>
        <taxon>Bacillati</taxon>
        <taxon>Actinomycetota</taxon>
        <taxon>Actinomycetes</taxon>
        <taxon>Micromonosporales</taxon>
        <taxon>Micromonosporaceae</taxon>
        <taxon>Micromonospora</taxon>
    </lineage>
</organism>
<dbReference type="Proteomes" id="UP000246050">
    <property type="component" value="Unassembled WGS sequence"/>
</dbReference>
<dbReference type="RefSeq" id="WP_109800396.1">
    <property type="nucleotide sequence ID" value="NZ_QGKS01000110.1"/>
</dbReference>
<evidence type="ECO:0008006" key="3">
    <source>
        <dbReference type="Google" id="ProtNLM"/>
    </source>
</evidence>